<evidence type="ECO:0000313" key="2">
    <source>
        <dbReference type="Proteomes" id="UP000436088"/>
    </source>
</evidence>
<protein>
    <submittedName>
        <fullName evidence="1">Ras-related protein RABA1f-like</fullName>
    </submittedName>
</protein>
<comment type="caution">
    <text evidence="1">The sequence shown here is derived from an EMBL/GenBank/DDBJ whole genome shotgun (WGS) entry which is preliminary data.</text>
</comment>
<keyword evidence="2" id="KW-1185">Reference proteome</keyword>
<reference evidence="1" key="1">
    <citation type="submission" date="2019-09" db="EMBL/GenBank/DDBJ databases">
        <title>Draft genome information of white flower Hibiscus syriacus.</title>
        <authorList>
            <person name="Kim Y.-M."/>
        </authorList>
    </citation>
    <scope>NUCLEOTIDE SEQUENCE [LARGE SCALE GENOMIC DNA]</scope>
    <source>
        <strain evidence="1">YM2019G1</strain>
    </source>
</reference>
<dbReference type="AlphaFoldDB" id="A0A6A3A340"/>
<evidence type="ECO:0000313" key="1">
    <source>
        <dbReference type="EMBL" id="KAE8698730.1"/>
    </source>
</evidence>
<dbReference type="Proteomes" id="UP000436088">
    <property type="component" value="Unassembled WGS sequence"/>
</dbReference>
<proteinExistence type="predicted"/>
<dbReference type="EMBL" id="VEPZ02001044">
    <property type="protein sequence ID" value="KAE8698730.1"/>
    <property type="molecule type" value="Genomic_DNA"/>
</dbReference>
<organism evidence="1 2">
    <name type="scientific">Hibiscus syriacus</name>
    <name type="common">Rose of Sharon</name>
    <dbReference type="NCBI Taxonomy" id="106335"/>
    <lineage>
        <taxon>Eukaryota</taxon>
        <taxon>Viridiplantae</taxon>
        <taxon>Streptophyta</taxon>
        <taxon>Embryophyta</taxon>
        <taxon>Tracheophyta</taxon>
        <taxon>Spermatophyta</taxon>
        <taxon>Magnoliopsida</taxon>
        <taxon>eudicotyledons</taxon>
        <taxon>Gunneridae</taxon>
        <taxon>Pentapetalae</taxon>
        <taxon>rosids</taxon>
        <taxon>malvids</taxon>
        <taxon>Malvales</taxon>
        <taxon>Malvaceae</taxon>
        <taxon>Malvoideae</taxon>
        <taxon>Hibiscus</taxon>
    </lineage>
</organism>
<accession>A0A6A3A340</accession>
<gene>
    <name evidence="1" type="ORF">F3Y22_tig00110597pilonHSYRG00723</name>
</gene>
<name>A0A6A3A340_HIBSY</name>
<sequence length="142" mass="16023">MSSTEEETGSTTKPISLYDAALPTEPLLFKPSTSSTYPSPPIEEPSQFDPTQFIQITFNSGPRPFKDLPLPCLSTLHLRFRYNGKIVAKASNGEYTCVWKQDSWVPAYFTLAILTMLWSLTTMVEAQVYVQWHHCSMVLLKG</sequence>